<dbReference type="GO" id="GO:0010124">
    <property type="term" value="P:phenylacetate catabolic process"/>
    <property type="evidence" value="ECO:0007669"/>
    <property type="project" value="InterPro"/>
</dbReference>
<name>T1AMM5_9ZZZZ</name>
<dbReference type="InterPro" id="IPR009078">
    <property type="entry name" value="Ferritin-like_SF"/>
</dbReference>
<dbReference type="InterPro" id="IPR052703">
    <property type="entry name" value="Aromatic_CoA_ox/epox"/>
</dbReference>
<organism evidence="1">
    <name type="scientific">mine drainage metagenome</name>
    <dbReference type="NCBI Taxonomy" id="410659"/>
    <lineage>
        <taxon>unclassified sequences</taxon>
        <taxon>metagenomes</taxon>
        <taxon>ecological metagenomes</taxon>
    </lineage>
</organism>
<dbReference type="SUPFAM" id="SSF47240">
    <property type="entry name" value="Ferritin-like"/>
    <property type="match status" value="1"/>
</dbReference>
<feature type="non-terminal residue" evidence="1">
    <location>
        <position position="100"/>
    </location>
</feature>
<dbReference type="EMBL" id="AUZX01007929">
    <property type="protein sequence ID" value="EQD57723.1"/>
    <property type="molecule type" value="Genomic_DNA"/>
</dbReference>
<gene>
    <name evidence="1" type="ORF">B1A_11109</name>
</gene>
<dbReference type="AlphaFoldDB" id="T1AMM5"/>
<dbReference type="InterPro" id="IPR007814">
    <property type="entry name" value="PaaA_PaaC"/>
</dbReference>
<dbReference type="GO" id="GO:0005829">
    <property type="term" value="C:cytosol"/>
    <property type="evidence" value="ECO:0007669"/>
    <property type="project" value="TreeGrafter"/>
</dbReference>
<comment type="caution">
    <text evidence="1">The sequence shown here is derived from an EMBL/GenBank/DDBJ whole genome shotgun (WGS) entry which is preliminary data.</text>
</comment>
<proteinExistence type="predicted"/>
<evidence type="ECO:0000313" key="1">
    <source>
        <dbReference type="EMBL" id="EQD57723.1"/>
    </source>
</evidence>
<protein>
    <submittedName>
        <fullName evidence="1">Phenylacetic acid catabolic</fullName>
    </submittedName>
</protein>
<dbReference type="Pfam" id="PF05138">
    <property type="entry name" value="PaaA_PaaC"/>
    <property type="match status" value="1"/>
</dbReference>
<accession>T1AMM5</accession>
<dbReference type="Gene3D" id="1.20.1260.10">
    <property type="match status" value="1"/>
</dbReference>
<dbReference type="PANTHER" id="PTHR30458">
    <property type="entry name" value="PHENYLACETIC ACID DEGRADATION PROTEIN PAA"/>
    <property type="match status" value="1"/>
</dbReference>
<dbReference type="InterPro" id="IPR012347">
    <property type="entry name" value="Ferritin-like"/>
</dbReference>
<sequence>MHGNSRRTRAWPARPTAELADIAKKAAKECRYHWRYSAGWLVRLGDGTEESHRRVSEAVQDLWRFTDELLTPDALDARMAECGIAPPAAAVRERWEQRVA</sequence>
<dbReference type="PANTHER" id="PTHR30458:SF0">
    <property type="entry name" value="1,2-PHENYLACETYL-COA EPOXIDASE, SUBUNIT C"/>
    <property type="match status" value="1"/>
</dbReference>
<reference evidence="1" key="1">
    <citation type="submission" date="2013-08" db="EMBL/GenBank/DDBJ databases">
        <authorList>
            <person name="Mendez C."/>
            <person name="Richter M."/>
            <person name="Ferrer M."/>
            <person name="Sanchez J."/>
        </authorList>
    </citation>
    <scope>NUCLEOTIDE SEQUENCE</scope>
</reference>
<reference evidence="1" key="2">
    <citation type="journal article" date="2014" name="ISME J.">
        <title>Microbial stratification in low pH oxic and suboxic macroscopic growths along an acid mine drainage.</title>
        <authorList>
            <person name="Mendez-Garcia C."/>
            <person name="Mesa V."/>
            <person name="Sprenger R.R."/>
            <person name="Richter M."/>
            <person name="Diez M.S."/>
            <person name="Solano J."/>
            <person name="Bargiela R."/>
            <person name="Golyshina O.V."/>
            <person name="Manteca A."/>
            <person name="Ramos J.L."/>
            <person name="Gallego J.R."/>
            <person name="Llorente I."/>
            <person name="Martins Dos Santos V.A."/>
            <person name="Jensen O.N."/>
            <person name="Pelaez A.I."/>
            <person name="Sanchez J."/>
            <person name="Ferrer M."/>
        </authorList>
    </citation>
    <scope>NUCLEOTIDE SEQUENCE</scope>
</reference>